<dbReference type="Proteomes" id="UP001458880">
    <property type="component" value="Unassembled WGS sequence"/>
</dbReference>
<dbReference type="GO" id="GO:0008061">
    <property type="term" value="F:chitin binding"/>
    <property type="evidence" value="ECO:0007669"/>
    <property type="project" value="InterPro"/>
</dbReference>
<dbReference type="InterPro" id="IPR002557">
    <property type="entry name" value="Chitin-bd_dom"/>
</dbReference>
<name>A0AAW1K1I3_POPJA</name>
<dbReference type="Gene3D" id="2.170.140.10">
    <property type="entry name" value="Chitin binding domain"/>
    <property type="match status" value="2"/>
</dbReference>
<dbReference type="SUPFAM" id="SSF57625">
    <property type="entry name" value="Invertebrate chitin-binding proteins"/>
    <property type="match status" value="2"/>
</dbReference>
<evidence type="ECO:0000259" key="1">
    <source>
        <dbReference type="PROSITE" id="PS50940"/>
    </source>
</evidence>
<dbReference type="GO" id="GO:0005576">
    <property type="term" value="C:extracellular region"/>
    <property type="evidence" value="ECO:0007669"/>
    <property type="project" value="InterPro"/>
</dbReference>
<keyword evidence="3" id="KW-1185">Reference proteome</keyword>
<proteinExistence type="predicted"/>
<protein>
    <submittedName>
        <fullName evidence="2">Chitin binding Peritrophin-A domain</fullName>
    </submittedName>
</protein>
<evidence type="ECO:0000313" key="3">
    <source>
        <dbReference type="Proteomes" id="UP001458880"/>
    </source>
</evidence>
<dbReference type="PROSITE" id="PS50940">
    <property type="entry name" value="CHIT_BIND_II"/>
    <property type="match status" value="1"/>
</dbReference>
<gene>
    <name evidence="2" type="ORF">QE152_g25588</name>
</gene>
<evidence type="ECO:0000313" key="2">
    <source>
        <dbReference type="EMBL" id="KAK9711190.1"/>
    </source>
</evidence>
<dbReference type="InterPro" id="IPR036508">
    <property type="entry name" value="Chitin-bd_dom_sf"/>
</dbReference>
<dbReference type="AlphaFoldDB" id="A0AAW1K1I3"/>
<dbReference type="Pfam" id="PF01607">
    <property type="entry name" value="CBM_14"/>
    <property type="match status" value="2"/>
</dbReference>
<comment type="caution">
    <text evidence="2">The sequence shown here is derived from an EMBL/GenBank/DDBJ whole genome shotgun (WGS) entry which is preliminary data.</text>
</comment>
<accession>A0AAW1K1I3</accession>
<organism evidence="2 3">
    <name type="scientific">Popillia japonica</name>
    <name type="common">Japanese beetle</name>
    <dbReference type="NCBI Taxonomy" id="7064"/>
    <lineage>
        <taxon>Eukaryota</taxon>
        <taxon>Metazoa</taxon>
        <taxon>Ecdysozoa</taxon>
        <taxon>Arthropoda</taxon>
        <taxon>Hexapoda</taxon>
        <taxon>Insecta</taxon>
        <taxon>Pterygota</taxon>
        <taxon>Neoptera</taxon>
        <taxon>Endopterygota</taxon>
        <taxon>Coleoptera</taxon>
        <taxon>Polyphaga</taxon>
        <taxon>Scarabaeiformia</taxon>
        <taxon>Scarabaeidae</taxon>
        <taxon>Rutelinae</taxon>
        <taxon>Popillia</taxon>
    </lineage>
</organism>
<sequence>MEDYCWASAMLTPTITHQVKIVKARIGRLLLGICNANTYYNPSSKNCESTYVCEQNQQFGENWQANTQYQYFRLVDIGNEAYNLGLTNNYCQNNLGFSTHPKDCSKFLLCTPNAFFLGICNSNTFYNPVKRTCDSSTSCKRLPEPQNKLVVNQQYEDFMLREAGNKMNMLALVNQQYEDFMLREAGNKMNMLALDMHYCLNNEDFSTHPKNCSKFLLYHNGILFLGICNSQKYFNPSSKRCASTYKCALGSSNQGDIGLPNQERLQWQNQQFGIFVFKNDSSLNLGTSMAKPAIWYIRLQERLKLESW</sequence>
<reference evidence="2 3" key="1">
    <citation type="journal article" date="2024" name="BMC Genomics">
        <title>De novo assembly and annotation of Popillia japonica's genome with initial clues to its potential as an invasive pest.</title>
        <authorList>
            <person name="Cucini C."/>
            <person name="Boschi S."/>
            <person name="Funari R."/>
            <person name="Cardaioli E."/>
            <person name="Iannotti N."/>
            <person name="Marturano G."/>
            <person name="Paoli F."/>
            <person name="Bruttini M."/>
            <person name="Carapelli A."/>
            <person name="Frati F."/>
            <person name="Nardi F."/>
        </authorList>
    </citation>
    <scope>NUCLEOTIDE SEQUENCE [LARGE SCALE GENOMIC DNA]</scope>
    <source>
        <strain evidence="2">DMR45628</strain>
    </source>
</reference>
<dbReference type="SMART" id="SM00494">
    <property type="entry name" value="ChtBD2"/>
    <property type="match status" value="2"/>
</dbReference>
<feature type="domain" description="Chitin-binding type-2" evidence="1">
    <location>
        <begin position="88"/>
        <end position="141"/>
    </location>
</feature>
<dbReference type="EMBL" id="JASPKY010000283">
    <property type="protein sequence ID" value="KAK9711190.1"/>
    <property type="molecule type" value="Genomic_DNA"/>
</dbReference>